<reference evidence="2" key="2">
    <citation type="submission" date="2023-06" db="EMBL/GenBank/DDBJ databases">
        <authorList>
            <person name="Swenson N.G."/>
            <person name="Wegrzyn J.L."/>
            <person name="Mcevoy S.L."/>
        </authorList>
    </citation>
    <scope>NUCLEOTIDE SEQUENCE</scope>
    <source>
        <strain evidence="2">NS2018</strain>
        <tissue evidence="2">Leaf</tissue>
    </source>
</reference>
<gene>
    <name evidence="2" type="ORF">LWI29_004066</name>
</gene>
<protein>
    <submittedName>
        <fullName evidence="2">Uncharacterized protein</fullName>
    </submittedName>
</protein>
<dbReference type="EMBL" id="JAUESC010000097">
    <property type="protein sequence ID" value="KAK0594192.1"/>
    <property type="molecule type" value="Genomic_DNA"/>
</dbReference>
<comment type="caution">
    <text evidence="2">The sequence shown here is derived from an EMBL/GenBank/DDBJ whole genome shotgun (WGS) entry which is preliminary data.</text>
</comment>
<accession>A0AA39VVD7</accession>
<organism evidence="2 3">
    <name type="scientific">Acer saccharum</name>
    <name type="common">Sugar maple</name>
    <dbReference type="NCBI Taxonomy" id="4024"/>
    <lineage>
        <taxon>Eukaryota</taxon>
        <taxon>Viridiplantae</taxon>
        <taxon>Streptophyta</taxon>
        <taxon>Embryophyta</taxon>
        <taxon>Tracheophyta</taxon>
        <taxon>Spermatophyta</taxon>
        <taxon>Magnoliopsida</taxon>
        <taxon>eudicotyledons</taxon>
        <taxon>Gunneridae</taxon>
        <taxon>Pentapetalae</taxon>
        <taxon>rosids</taxon>
        <taxon>malvids</taxon>
        <taxon>Sapindales</taxon>
        <taxon>Sapindaceae</taxon>
        <taxon>Hippocastanoideae</taxon>
        <taxon>Acereae</taxon>
        <taxon>Acer</taxon>
    </lineage>
</organism>
<evidence type="ECO:0000256" key="1">
    <source>
        <dbReference type="SAM" id="MobiDB-lite"/>
    </source>
</evidence>
<name>A0AA39VVD7_ACESA</name>
<sequence>MLKAKLSEHLNQEKNYEQWLSKSREDVRKSDDILEKYAIKNRMLSDKLDEASRMIHKMSSSSNKVESLIKSGKHPCDKKVWVMKLIIARFNQRPNRRFQPRIAPEETEEKWRFHSAVLGLSIKPPNKPERKNQSGMKRWFHSAARPPIQTVVSPILVKPREKPRTSPTAIFALKASTQGASADVSEQQQETNYKTHNTQQHISKKCKCEK</sequence>
<reference evidence="2" key="1">
    <citation type="journal article" date="2022" name="Plant J.">
        <title>Strategies of tolerance reflected in two North American maple genomes.</title>
        <authorList>
            <person name="McEvoy S.L."/>
            <person name="Sezen U.U."/>
            <person name="Trouern-Trend A."/>
            <person name="McMahon S.M."/>
            <person name="Schaberg P.G."/>
            <person name="Yang J."/>
            <person name="Wegrzyn J.L."/>
            <person name="Swenson N.G."/>
        </authorList>
    </citation>
    <scope>NUCLEOTIDE SEQUENCE</scope>
    <source>
        <strain evidence="2">NS2018</strain>
    </source>
</reference>
<feature type="region of interest" description="Disordered" evidence="1">
    <location>
        <begin position="175"/>
        <end position="197"/>
    </location>
</feature>
<dbReference type="Proteomes" id="UP001168877">
    <property type="component" value="Unassembled WGS sequence"/>
</dbReference>
<dbReference type="AlphaFoldDB" id="A0AA39VVD7"/>
<keyword evidence="3" id="KW-1185">Reference proteome</keyword>
<evidence type="ECO:0000313" key="2">
    <source>
        <dbReference type="EMBL" id="KAK0594192.1"/>
    </source>
</evidence>
<evidence type="ECO:0000313" key="3">
    <source>
        <dbReference type="Proteomes" id="UP001168877"/>
    </source>
</evidence>
<proteinExistence type="predicted"/>